<proteinExistence type="predicted"/>
<reference evidence="4" key="1">
    <citation type="submission" date="2011-08" db="EMBL/GenBank/DDBJ databases">
        <title>The draft genome of Latimeria chalumnae.</title>
        <authorList>
            <person name="Di Palma F."/>
            <person name="Alfoldi J."/>
            <person name="Johnson J."/>
            <person name="Berlin A."/>
            <person name="Gnerre S."/>
            <person name="Jaffe D."/>
            <person name="MacCallum I."/>
            <person name="Young S."/>
            <person name="Walker B.J."/>
            <person name="Lander E."/>
            <person name="Lindblad-Toh K."/>
        </authorList>
    </citation>
    <scope>NUCLEOTIDE SEQUENCE [LARGE SCALE GENOMIC DNA]</scope>
    <source>
        <strain evidence="4">Wild caught</strain>
    </source>
</reference>
<dbReference type="SUPFAM" id="SSF57756">
    <property type="entry name" value="Retrovirus zinc finger-like domains"/>
    <property type="match status" value="1"/>
</dbReference>
<dbReference type="STRING" id="7897.ENSLACP00000007545"/>
<dbReference type="GeneTree" id="ENSGT00390000009800"/>
<feature type="domain" description="CCHC-type" evidence="2">
    <location>
        <begin position="177"/>
        <end position="191"/>
    </location>
</feature>
<dbReference type="PROSITE" id="PS50158">
    <property type="entry name" value="ZF_CCHC"/>
    <property type="match status" value="1"/>
</dbReference>
<dbReference type="GO" id="GO:0008270">
    <property type="term" value="F:zinc ion binding"/>
    <property type="evidence" value="ECO:0007669"/>
    <property type="project" value="UniProtKB-KW"/>
</dbReference>
<reference evidence="3" key="2">
    <citation type="submission" date="2025-08" db="UniProtKB">
        <authorList>
            <consortium name="Ensembl"/>
        </authorList>
    </citation>
    <scope>IDENTIFICATION</scope>
</reference>
<protein>
    <recommendedName>
        <fullName evidence="2">CCHC-type domain-containing protein</fullName>
    </recommendedName>
</protein>
<sequence>VAATPATTLFAALTRRHGVKCFLRESLTIEAYVRAMAKVVRPSCVVAASKIYSKAVFFLKSEAATHKAVEQGGISVGGTYVPVEPIPGLGTKVVLSNEPPFLRYHLLRPLLEALGVIKSPISLVPLGCRDPTLRHILSFHCQLVVVLQDRDDMEGSFEVSHEDTTYKIFYSSEGVHCYGCREPGHIWKNCPTAPAPALDASASTSAAVPAAASSEVVPAAQEA</sequence>
<keyword evidence="1" id="KW-0862">Zinc</keyword>
<dbReference type="GO" id="GO:0003676">
    <property type="term" value="F:nucleic acid binding"/>
    <property type="evidence" value="ECO:0007669"/>
    <property type="project" value="InterPro"/>
</dbReference>
<organism evidence="3 4">
    <name type="scientific">Latimeria chalumnae</name>
    <name type="common">Coelacanth</name>
    <dbReference type="NCBI Taxonomy" id="7897"/>
    <lineage>
        <taxon>Eukaryota</taxon>
        <taxon>Metazoa</taxon>
        <taxon>Chordata</taxon>
        <taxon>Craniata</taxon>
        <taxon>Vertebrata</taxon>
        <taxon>Euteleostomi</taxon>
        <taxon>Coelacanthiformes</taxon>
        <taxon>Coelacanthidae</taxon>
        <taxon>Latimeria</taxon>
    </lineage>
</organism>
<dbReference type="Proteomes" id="UP000008672">
    <property type="component" value="Unassembled WGS sequence"/>
</dbReference>
<keyword evidence="1" id="KW-0863">Zinc-finger</keyword>
<evidence type="ECO:0000256" key="1">
    <source>
        <dbReference type="PROSITE-ProRule" id="PRU00047"/>
    </source>
</evidence>
<reference evidence="3" key="3">
    <citation type="submission" date="2025-09" db="UniProtKB">
        <authorList>
            <consortium name="Ensembl"/>
        </authorList>
    </citation>
    <scope>IDENTIFICATION</scope>
</reference>
<evidence type="ECO:0000313" key="3">
    <source>
        <dbReference type="Ensembl" id="ENSLACP00000007545.1"/>
    </source>
</evidence>
<name>H3AD24_LATCH</name>
<dbReference type="InParanoid" id="H3AD24"/>
<evidence type="ECO:0000313" key="4">
    <source>
        <dbReference type="Proteomes" id="UP000008672"/>
    </source>
</evidence>
<accession>H3AD24</accession>
<dbReference type="eggNOG" id="ENOG502S73U">
    <property type="taxonomic scope" value="Eukaryota"/>
</dbReference>
<keyword evidence="4" id="KW-1185">Reference proteome</keyword>
<dbReference type="HOGENOM" id="CLU_1242620_0_0_1"/>
<dbReference type="InterPro" id="IPR036875">
    <property type="entry name" value="Znf_CCHC_sf"/>
</dbReference>
<dbReference type="AlphaFoldDB" id="H3AD24"/>
<dbReference type="Ensembl" id="ENSLACT00000007609.1">
    <property type="protein sequence ID" value="ENSLACP00000007545.1"/>
    <property type="gene ID" value="ENSLACG00000006688.1"/>
</dbReference>
<evidence type="ECO:0000259" key="2">
    <source>
        <dbReference type="PROSITE" id="PS50158"/>
    </source>
</evidence>
<keyword evidence="1" id="KW-0479">Metal-binding</keyword>
<dbReference type="Bgee" id="ENSLACG00000006688">
    <property type="expression patterns" value="Expressed in muscle tissue and 3 other cell types or tissues"/>
</dbReference>
<dbReference type="OMA" id="QNTHRVI"/>
<dbReference type="Gene3D" id="4.10.60.10">
    <property type="entry name" value="Zinc finger, CCHC-type"/>
    <property type="match status" value="1"/>
</dbReference>
<dbReference type="EMBL" id="AFYH01100393">
    <property type="status" value="NOT_ANNOTATED_CDS"/>
    <property type="molecule type" value="Genomic_DNA"/>
</dbReference>
<dbReference type="InterPro" id="IPR001878">
    <property type="entry name" value="Znf_CCHC"/>
</dbReference>